<organism evidence="2 3">
    <name type="scientific">Aaosphaeria arxii CBS 175.79</name>
    <dbReference type="NCBI Taxonomy" id="1450172"/>
    <lineage>
        <taxon>Eukaryota</taxon>
        <taxon>Fungi</taxon>
        <taxon>Dikarya</taxon>
        <taxon>Ascomycota</taxon>
        <taxon>Pezizomycotina</taxon>
        <taxon>Dothideomycetes</taxon>
        <taxon>Pleosporomycetidae</taxon>
        <taxon>Pleosporales</taxon>
        <taxon>Pleosporales incertae sedis</taxon>
        <taxon>Aaosphaeria</taxon>
    </lineage>
</organism>
<keyword evidence="1" id="KW-0472">Membrane</keyword>
<keyword evidence="1" id="KW-1133">Transmembrane helix</keyword>
<sequence>MHQRGKIAQLCPTHPNLLLTLLITSSLPINVPPVGCTALPIVLLLLTPPIILPSSALSSEGVFCSTTTFAIFHSAHVWNTIVKRRRNRTTKMPKRVKRRRVDCSAFRDELSLFPMIGGQIDVDPQSFPYWISWASVRLLFQVKFLM</sequence>
<evidence type="ECO:0000313" key="2">
    <source>
        <dbReference type="EMBL" id="KAF2020356.1"/>
    </source>
</evidence>
<accession>A0A6A5Y515</accession>
<keyword evidence="3" id="KW-1185">Reference proteome</keyword>
<evidence type="ECO:0000256" key="1">
    <source>
        <dbReference type="SAM" id="Phobius"/>
    </source>
</evidence>
<evidence type="ECO:0000313" key="3">
    <source>
        <dbReference type="Proteomes" id="UP000799778"/>
    </source>
</evidence>
<name>A0A6A5Y515_9PLEO</name>
<protein>
    <submittedName>
        <fullName evidence="2">Uncharacterized protein</fullName>
    </submittedName>
</protein>
<dbReference type="AlphaFoldDB" id="A0A6A5Y515"/>
<dbReference type="RefSeq" id="XP_033388695.1">
    <property type="nucleotide sequence ID" value="XM_033521672.1"/>
</dbReference>
<gene>
    <name evidence="2" type="ORF">BU24DRAFT_187</name>
</gene>
<reference evidence="2" key="1">
    <citation type="journal article" date="2020" name="Stud. Mycol.">
        <title>101 Dothideomycetes genomes: a test case for predicting lifestyles and emergence of pathogens.</title>
        <authorList>
            <person name="Haridas S."/>
            <person name="Albert R."/>
            <person name="Binder M."/>
            <person name="Bloem J."/>
            <person name="Labutti K."/>
            <person name="Salamov A."/>
            <person name="Andreopoulos B."/>
            <person name="Baker S."/>
            <person name="Barry K."/>
            <person name="Bills G."/>
            <person name="Bluhm B."/>
            <person name="Cannon C."/>
            <person name="Castanera R."/>
            <person name="Culley D."/>
            <person name="Daum C."/>
            <person name="Ezra D."/>
            <person name="Gonzalez J."/>
            <person name="Henrissat B."/>
            <person name="Kuo A."/>
            <person name="Liang C."/>
            <person name="Lipzen A."/>
            <person name="Lutzoni F."/>
            <person name="Magnuson J."/>
            <person name="Mondo S."/>
            <person name="Nolan M."/>
            <person name="Ohm R."/>
            <person name="Pangilinan J."/>
            <person name="Park H.-J."/>
            <person name="Ramirez L."/>
            <person name="Alfaro M."/>
            <person name="Sun H."/>
            <person name="Tritt A."/>
            <person name="Yoshinaga Y."/>
            <person name="Zwiers L.-H."/>
            <person name="Turgeon B."/>
            <person name="Goodwin S."/>
            <person name="Spatafora J."/>
            <person name="Crous P."/>
            <person name="Grigoriev I."/>
        </authorList>
    </citation>
    <scope>NUCLEOTIDE SEQUENCE</scope>
    <source>
        <strain evidence="2">CBS 175.79</strain>
    </source>
</reference>
<dbReference type="EMBL" id="ML978066">
    <property type="protein sequence ID" value="KAF2020356.1"/>
    <property type="molecule type" value="Genomic_DNA"/>
</dbReference>
<dbReference type="Proteomes" id="UP000799778">
    <property type="component" value="Unassembled WGS sequence"/>
</dbReference>
<feature type="transmembrane region" description="Helical" evidence="1">
    <location>
        <begin position="62"/>
        <end position="82"/>
    </location>
</feature>
<proteinExistence type="predicted"/>
<dbReference type="GeneID" id="54279069"/>
<keyword evidence="1" id="KW-0812">Transmembrane</keyword>